<keyword evidence="2" id="KW-1185">Reference proteome</keyword>
<accession>A0A8X7CED2</accession>
<name>A0A8X7CED2_9ARAC</name>
<dbReference type="EMBL" id="BMAV01014593">
    <property type="protein sequence ID" value="GFY63065.1"/>
    <property type="molecule type" value="Genomic_DNA"/>
</dbReference>
<reference evidence="1" key="1">
    <citation type="submission" date="2020-08" db="EMBL/GenBank/DDBJ databases">
        <title>Multicomponent nature underlies the extraordinary mechanical properties of spider dragline silk.</title>
        <authorList>
            <person name="Kono N."/>
            <person name="Nakamura H."/>
            <person name="Mori M."/>
            <person name="Yoshida Y."/>
            <person name="Ohtoshi R."/>
            <person name="Malay A.D."/>
            <person name="Moran D.A.P."/>
            <person name="Tomita M."/>
            <person name="Numata K."/>
            <person name="Arakawa K."/>
        </authorList>
    </citation>
    <scope>NUCLEOTIDE SEQUENCE</scope>
</reference>
<comment type="caution">
    <text evidence="1">The sequence shown here is derived from an EMBL/GenBank/DDBJ whole genome shotgun (WGS) entry which is preliminary data.</text>
</comment>
<evidence type="ECO:0000313" key="2">
    <source>
        <dbReference type="Proteomes" id="UP000886998"/>
    </source>
</evidence>
<sequence>MSGAASINHTYTARWDRAQTNCPVEAATSLSLRCRNKYPGTITSPTLPPSLLTTIFTLRPGCSCASPVAWQRGLQETQVDTERDNGHIYRNNILQRREFMEHGRSDIYQGRLKHIGPPPAVIELYRPCTK</sequence>
<organism evidence="1 2">
    <name type="scientific">Trichonephila inaurata madagascariensis</name>
    <dbReference type="NCBI Taxonomy" id="2747483"/>
    <lineage>
        <taxon>Eukaryota</taxon>
        <taxon>Metazoa</taxon>
        <taxon>Ecdysozoa</taxon>
        <taxon>Arthropoda</taxon>
        <taxon>Chelicerata</taxon>
        <taxon>Arachnida</taxon>
        <taxon>Araneae</taxon>
        <taxon>Araneomorphae</taxon>
        <taxon>Entelegynae</taxon>
        <taxon>Araneoidea</taxon>
        <taxon>Nephilidae</taxon>
        <taxon>Trichonephila</taxon>
        <taxon>Trichonephila inaurata</taxon>
    </lineage>
</organism>
<dbReference type="AlphaFoldDB" id="A0A8X7CED2"/>
<dbReference type="Proteomes" id="UP000886998">
    <property type="component" value="Unassembled WGS sequence"/>
</dbReference>
<gene>
    <name evidence="1" type="ORF">TNIN_227351</name>
</gene>
<evidence type="ECO:0000313" key="1">
    <source>
        <dbReference type="EMBL" id="GFY63065.1"/>
    </source>
</evidence>
<protein>
    <submittedName>
        <fullName evidence="1">Uncharacterized protein</fullName>
    </submittedName>
</protein>
<proteinExistence type="predicted"/>